<evidence type="ECO:0000313" key="1">
    <source>
        <dbReference type="EMBL" id="MDP9763854.1"/>
    </source>
</evidence>
<protein>
    <submittedName>
        <fullName evidence="1">Uncharacterized protein</fullName>
    </submittedName>
</protein>
<sequence>MTKEDTYNGRKIEVYVNAPRGSSLVGGFVSPQYLADLDGKDVSFHVRECTSPAEVVERLSRLIDNGTL</sequence>
<organism evidence="1 2">
    <name type="scientific">Deinococcus enclensis</name>
    <dbReference type="NCBI Taxonomy" id="1049582"/>
    <lineage>
        <taxon>Bacteria</taxon>
        <taxon>Thermotogati</taxon>
        <taxon>Deinococcota</taxon>
        <taxon>Deinococci</taxon>
        <taxon>Deinococcales</taxon>
        <taxon>Deinococcaceae</taxon>
        <taxon>Deinococcus</taxon>
    </lineage>
</organism>
<comment type="caution">
    <text evidence="1">The sequence shown here is derived from an EMBL/GenBank/DDBJ whole genome shotgun (WGS) entry which is preliminary data.</text>
</comment>
<dbReference type="EMBL" id="JAURUR010000002">
    <property type="protein sequence ID" value="MDP9763854.1"/>
    <property type="molecule type" value="Genomic_DNA"/>
</dbReference>
<reference evidence="1 2" key="1">
    <citation type="submission" date="2023-07" db="EMBL/GenBank/DDBJ databases">
        <title>Genomic Encyclopedia of Type Strains, Phase IV (KMG-IV): sequencing the most valuable type-strain genomes for metagenomic binning, comparative biology and taxonomic classification.</title>
        <authorList>
            <person name="Goeker M."/>
        </authorList>
    </citation>
    <scope>NUCLEOTIDE SEQUENCE [LARGE SCALE GENOMIC DNA]</scope>
    <source>
        <strain evidence="1 2">NIO-1023</strain>
    </source>
</reference>
<keyword evidence="2" id="KW-1185">Reference proteome</keyword>
<dbReference type="Proteomes" id="UP001232163">
    <property type="component" value="Unassembled WGS sequence"/>
</dbReference>
<accession>A0ABT9MBH1</accession>
<proteinExistence type="predicted"/>
<gene>
    <name evidence="1" type="ORF">QO006_001271</name>
</gene>
<evidence type="ECO:0000313" key="2">
    <source>
        <dbReference type="Proteomes" id="UP001232163"/>
    </source>
</evidence>
<name>A0ABT9MBH1_9DEIO</name>